<protein>
    <recommendedName>
        <fullName evidence="5">SOUL heme-binding protein</fullName>
    </recommendedName>
</protein>
<evidence type="ECO:0000313" key="4">
    <source>
        <dbReference type="Proteomes" id="UP000280296"/>
    </source>
</evidence>
<dbReference type="Gene3D" id="3.20.80.10">
    <property type="entry name" value="Regulatory factor, effector binding domain"/>
    <property type="match status" value="1"/>
</dbReference>
<dbReference type="SUPFAM" id="SSF55136">
    <property type="entry name" value="Probable bacterial effector-binding domain"/>
    <property type="match status" value="1"/>
</dbReference>
<reference evidence="3 4" key="2">
    <citation type="submission" date="2019-01" db="EMBL/GenBank/DDBJ databases">
        <title>Tautonia sociabilis, a novel thermotolerant planctomycete of Isosphaeraceae family, isolated from a 4000 m deep subterranean habitat.</title>
        <authorList>
            <person name="Kovaleva O.L."/>
            <person name="Elcheninov A.G."/>
            <person name="Van Heerden E."/>
            <person name="Toshchakov S.V."/>
            <person name="Novikov A."/>
            <person name="Bonch-Osmolovskaya E.A."/>
            <person name="Kublanov I.V."/>
        </authorList>
    </citation>
    <scope>NUCLEOTIDE SEQUENCE [LARGE SCALE GENOMIC DNA]</scope>
    <source>
        <strain evidence="3 4">GM2012</strain>
    </source>
</reference>
<dbReference type="EMBL" id="RYZH01000032">
    <property type="protein sequence ID" value="RUL86305.1"/>
    <property type="molecule type" value="Genomic_DNA"/>
</dbReference>
<organism evidence="3 4">
    <name type="scientific">Tautonia sociabilis</name>
    <dbReference type="NCBI Taxonomy" id="2080755"/>
    <lineage>
        <taxon>Bacteria</taxon>
        <taxon>Pseudomonadati</taxon>
        <taxon>Planctomycetota</taxon>
        <taxon>Planctomycetia</taxon>
        <taxon>Isosphaerales</taxon>
        <taxon>Isosphaeraceae</taxon>
        <taxon>Tautonia</taxon>
    </lineage>
</organism>
<evidence type="ECO:0000256" key="2">
    <source>
        <dbReference type="SAM" id="SignalP"/>
    </source>
</evidence>
<evidence type="ECO:0000313" key="3">
    <source>
        <dbReference type="EMBL" id="RUL86305.1"/>
    </source>
</evidence>
<evidence type="ECO:0000256" key="1">
    <source>
        <dbReference type="SAM" id="MobiDB-lite"/>
    </source>
</evidence>
<dbReference type="RefSeq" id="WP_126726540.1">
    <property type="nucleotide sequence ID" value="NZ_RYZH01000032.1"/>
</dbReference>
<feature type="compositionally biased region" description="Pro residues" evidence="1">
    <location>
        <begin position="26"/>
        <end position="44"/>
    </location>
</feature>
<reference evidence="3 4" key="1">
    <citation type="submission" date="2018-12" db="EMBL/GenBank/DDBJ databases">
        <authorList>
            <person name="Toschakov S.V."/>
        </authorList>
    </citation>
    <scope>NUCLEOTIDE SEQUENCE [LARGE SCALE GENOMIC DNA]</scope>
    <source>
        <strain evidence="3 4">GM2012</strain>
    </source>
</reference>
<accession>A0A432MH84</accession>
<comment type="caution">
    <text evidence="3">The sequence shown here is derived from an EMBL/GenBank/DDBJ whole genome shotgun (WGS) entry which is preliminary data.</text>
</comment>
<sequence>MNAARFSLARLGLICLLPTMALADDPPAPPPDAPLPEGFPAPTPPDTIEVKQYPAYRSAWTKGEGMTQRSGDLMFFWLFRHISQRNVEMTAPVINTYLDPEMVIDPSKKGELTMEFLYEHPDQGEPGRGVGPVEVKDFPAMTVVALGLKGEMSPERMAEGVTRLRQWLDEHRDQWVAAGPPRRLGYHGPMTPVPQRLWEVQIPITSPAAPASDPASPPATESNTAASPETGAIEDPRSESGLCSGSRAE</sequence>
<feature type="region of interest" description="Disordered" evidence="1">
    <location>
        <begin position="25"/>
        <end position="44"/>
    </location>
</feature>
<proteinExistence type="predicted"/>
<dbReference type="InterPro" id="IPR011256">
    <property type="entry name" value="Reg_factor_effector_dom_sf"/>
</dbReference>
<keyword evidence="4" id="KW-1185">Reference proteome</keyword>
<name>A0A432MH84_9BACT</name>
<dbReference type="Proteomes" id="UP000280296">
    <property type="component" value="Unassembled WGS sequence"/>
</dbReference>
<dbReference type="InterPro" id="IPR006917">
    <property type="entry name" value="SOUL_heme-bd"/>
</dbReference>
<dbReference type="OrthoDB" id="263408at2"/>
<evidence type="ECO:0008006" key="5">
    <source>
        <dbReference type="Google" id="ProtNLM"/>
    </source>
</evidence>
<feature type="signal peptide" evidence="2">
    <location>
        <begin position="1"/>
        <end position="23"/>
    </location>
</feature>
<dbReference type="AlphaFoldDB" id="A0A432MH84"/>
<keyword evidence="2" id="KW-0732">Signal</keyword>
<feature type="region of interest" description="Disordered" evidence="1">
    <location>
        <begin position="206"/>
        <end position="249"/>
    </location>
</feature>
<feature type="chain" id="PRO_5019201690" description="SOUL heme-binding protein" evidence="2">
    <location>
        <begin position="24"/>
        <end position="249"/>
    </location>
</feature>
<gene>
    <name evidence="3" type="ORF">TsocGM_16380</name>
</gene>
<dbReference type="Pfam" id="PF04832">
    <property type="entry name" value="SOUL"/>
    <property type="match status" value="1"/>
</dbReference>